<feature type="non-terminal residue" evidence="2">
    <location>
        <position position="1"/>
    </location>
</feature>
<proteinExistence type="predicted"/>
<feature type="region of interest" description="Disordered" evidence="1">
    <location>
        <begin position="21"/>
        <end position="104"/>
    </location>
</feature>
<gene>
    <name evidence="2" type="ORF">DV515_00013103</name>
</gene>
<dbReference type="EMBL" id="QUSF01000083">
    <property type="protein sequence ID" value="RLV94625.1"/>
    <property type="molecule type" value="Genomic_DNA"/>
</dbReference>
<accession>A0A3L8S2U7</accession>
<feature type="compositionally biased region" description="Basic and acidic residues" evidence="1">
    <location>
        <begin position="80"/>
        <end position="96"/>
    </location>
</feature>
<evidence type="ECO:0000256" key="1">
    <source>
        <dbReference type="SAM" id="MobiDB-lite"/>
    </source>
</evidence>
<reference evidence="2 3" key="1">
    <citation type="journal article" date="2018" name="Proc. R. Soc. B">
        <title>A non-coding region near Follistatin controls head colour polymorphism in the Gouldian finch.</title>
        <authorList>
            <person name="Toomey M.B."/>
            <person name="Marques C.I."/>
            <person name="Andrade P."/>
            <person name="Araujo P.M."/>
            <person name="Sabatino S."/>
            <person name="Gazda M.A."/>
            <person name="Afonso S."/>
            <person name="Lopes R.J."/>
            <person name="Corbo J.C."/>
            <person name="Carneiro M."/>
        </authorList>
    </citation>
    <scope>NUCLEOTIDE SEQUENCE [LARGE SCALE GENOMIC DNA]</scope>
    <source>
        <strain evidence="2">Red01</strain>
        <tissue evidence="2">Muscle</tissue>
    </source>
</reference>
<organism evidence="2 3">
    <name type="scientific">Chloebia gouldiae</name>
    <name type="common">Gouldian finch</name>
    <name type="synonym">Erythrura gouldiae</name>
    <dbReference type="NCBI Taxonomy" id="44316"/>
    <lineage>
        <taxon>Eukaryota</taxon>
        <taxon>Metazoa</taxon>
        <taxon>Chordata</taxon>
        <taxon>Craniata</taxon>
        <taxon>Vertebrata</taxon>
        <taxon>Euteleostomi</taxon>
        <taxon>Archelosauria</taxon>
        <taxon>Archosauria</taxon>
        <taxon>Dinosauria</taxon>
        <taxon>Saurischia</taxon>
        <taxon>Theropoda</taxon>
        <taxon>Coelurosauria</taxon>
        <taxon>Aves</taxon>
        <taxon>Neognathae</taxon>
        <taxon>Neoaves</taxon>
        <taxon>Telluraves</taxon>
        <taxon>Australaves</taxon>
        <taxon>Passeriformes</taxon>
        <taxon>Passeroidea</taxon>
        <taxon>Passeridae</taxon>
        <taxon>Chloebia</taxon>
    </lineage>
</organism>
<keyword evidence="3" id="KW-1185">Reference proteome</keyword>
<sequence>VPIPVPIPARFLPTPHARIVPSLPSPFINQGGSTPSELCAPIGSREPGSTQSERSSPGVKCPRCVWDAGGSTSPTLNSRLEPKQDPERSPREKKGGLGEQSGAN</sequence>
<protein>
    <submittedName>
        <fullName evidence="2">Uncharacterized protein</fullName>
    </submittedName>
</protein>
<feature type="compositionally biased region" description="Polar residues" evidence="1">
    <location>
        <begin position="27"/>
        <end position="36"/>
    </location>
</feature>
<evidence type="ECO:0000313" key="2">
    <source>
        <dbReference type="EMBL" id="RLV94625.1"/>
    </source>
</evidence>
<comment type="caution">
    <text evidence="2">The sequence shown here is derived from an EMBL/GenBank/DDBJ whole genome shotgun (WGS) entry which is preliminary data.</text>
</comment>
<dbReference type="AlphaFoldDB" id="A0A3L8S2U7"/>
<dbReference type="Proteomes" id="UP000276834">
    <property type="component" value="Unassembled WGS sequence"/>
</dbReference>
<name>A0A3L8S2U7_CHLGU</name>
<evidence type="ECO:0000313" key="3">
    <source>
        <dbReference type="Proteomes" id="UP000276834"/>
    </source>
</evidence>